<dbReference type="Proteomes" id="UP000288805">
    <property type="component" value="Unassembled WGS sequence"/>
</dbReference>
<evidence type="ECO:0000259" key="1">
    <source>
        <dbReference type="Pfam" id="PF22936"/>
    </source>
</evidence>
<proteinExistence type="predicted"/>
<sequence length="92" mass="10279">MSHITPWIIDFGASDRMTDAHRLFSTYSSCADNLKVKIAYGTLSPIAGKESIRISEFITLNPVPHDLSSRKTIGSAKEREGLYYFDETDVHG</sequence>
<dbReference type="Pfam" id="PF22936">
    <property type="entry name" value="Pol_BBD"/>
    <property type="match status" value="1"/>
</dbReference>
<evidence type="ECO:0000313" key="2">
    <source>
        <dbReference type="EMBL" id="RVX05234.1"/>
    </source>
</evidence>
<accession>A0A438J8E8</accession>
<evidence type="ECO:0000313" key="3">
    <source>
        <dbReference type="Proteomes" id="UP000288805"/>
    </source>
</evidence>
<dbReference type="AlphaFoldDB" id="A0A438J8E8"/>
<reference evidence="2 3" key="1">
    <citation type="journal article" date="2018" name="PLoS Genet.">
        <title>Population sequencing reveals clonal diversity and ancestral inbreeding in the grapevine cultivar Chardonnay.</title>
        <authorList>
            <person name="Roach M.J."/>
            <person name="Johnson D.L."/>
            <person name="Bohlmann J."/>
            <person name="van Vuuren H.J."/>
            <person name="Jones S.J."/>
            <person name="Pretorius I.S."/>
            <person name="Schmidt S.A."/>
            <person name="Borneman A.R."/>
        </authorList>
    </citation>
    <scope>NUCLEOTIDE SEQUENCE [LARGE SCALE GENOMIC DNA]</scope>
    <source>
        <strain evidence="3">cv. Chardonnay</strain>
        <tissue evidence="2">Leaf</tissue>
    </source>
</reference>
<comment type="caution">
    <text evidence="2">The sequence shown here is derived from an EMBL/GenBank/DDBJ whole genome shotgun (WGS) entry which is preliminary data.</text>
</comment>
<feature type="domain" description="Retrovirus-related Pol polyprotein from transposon TNT 1-94-like beta-barrel" evidence="1">
    <location>
        <begin position="7"/>
        <end position="55"/>
    </location>
</feature>
<dbReference type="InterPro" id="IPR054722">
    <property type="entry name" value="PolX-like_BBD"/>
</dbReference>
<name>A0A438J8E8_VITVI</name>
<gene>
    <name evidence="2" type="ORF">CK203_020209</name>
</gene>
<dbReference type="EMBL" id="QGNW01000057">
    <property type="protein sequence ID" value="RVX05234.1"/>
    <property type="molecule type" value="Genomic_DNA"/>
</dbReference>
<protein>
    <recommendedName>
        <fullName evidence="1">Retrovirus-related Pol polyprotein from transposon TNT 1-94-like beta-barrel domain-containing protein</fullName>
    </recommendedName>
</protein>
<organism evidence="2 3">
    <name type="scientific">Vitis vinifera</name>
    <name type="common">Grape</name>
    <dbReference type="NCBI Taxonomy" id="29760"/>
    <lineage>
        <taxon>Eukaryota</taxon>
        <taxon>Viridiplantae</taxon>
        <taxon>Streptophyta</taxon>
        <taxon>Embryophyta</taxon>
        <taxon>Tracheophyta</taxon>
        <taxon>Spermatophyta</taxon>
        <taxon>Magnoliopsida</taxon>
        <taxon>eudicotyledons</taxon>
        <taxon>Gunneridae</taxon>
        <taxon>Pentapetalae</taxon>
        <taxon>rosids</taxon>
        <taxon>Vitales</taxon>
        <taxon>Vitaceae</taxon>
        <taxon>Viteae</taxon>
        <taxon>Vitis</taxon>
    </lineage>
</organism>